<proteinExistence type="evidence at protein level"/>
<reference evidence="8" key="1">
    <citation type="submission" date="2024-01" db="EMBL/GenBank/DDBJ databases">
        <title>GRCr8: a new rat reference genome assembly contstructed from accurate long reads and long range scaffolding.</title>
        <authorList>
            <person name="Doris P.A."/>
            <person name="Kalbfleisch T."/>
            <person name="Li K."/>
            <person name="Howe K."/>
            <person name="Wood J."/>
        </authorList>
    </citation>
    <scope>NUCLEOTIDE SEQUENCE [LARGE SCALE GENOMIC DNA]</scope>
    <source>
        <strain evidence="8">Brown Norway</strain>
    </source>
</reference>
<evidence type="ECO:0000256" key="4">
    <source>
        <dbReference type="ARBA" id="ARBA00022989"/>
    </source>
</evidence>
<evidence type="ECO:0000256" key="6">
    <source>
        <dbReference type="RuleBase" id="RU363053"/>
    </source>
</evidence>
<dbReference type="Pfam" id="PF04117">
    <property type="entry name" value="Mpv17_PMP22"/>
    <property type="match status" value="1"/>
</dbReference>
<dbReference type="InterPro" id="IPR007248">
    <property type="entry name" value="Mpv17_PMP22"/>
</dbReference>
<evidence type="ECO:0000256" key="2">
    <source>
        <dbReference type="ARBA" id="ARBA00006824"/>
    </source>
</evidence>
<evidence type="ECO:0000256" key="3">
    <source>
        <dbReference type="ARBA" id="ARBA00022692"/>
    </source>
</evidence>
<keyword evidence="9" id="KW-1185">Reference proteome</keyword>
<evidence type="ECO:0000256" key="7">
    <source>
        <dbReference type="SAM" id="MobiDB-lite"/>
    </source>
</evidence>
<dbReference type="PANTHER" id="PTHR11266">
    <property type="entry name" value="PEROXISOMAL MEMBRANE PROTEIN 2, PXMP2 MPV17"/>
    <property type="match status" value="1"/>
</dbReference>
<reference evidence="8" key="2">
    <citation type="submission" date="2025-08" db="UniProtKB">
        <authorList>
            <consortium name="Ensembl"/>
        </authorList>
    </citation>
    <scope>IDENTIFICATION</scope>
    <source>
        <strain evidence="8">Brown Norway</strain>
    </source>
</reference>
<keyword evidence="11" id="KW-1267">Proteomics identification</keyword>
<feature type="transmembrane region" description="Helical" evidence="6">
    <location>
        <begin position="172"/>
        <end position="190"/>
    </location>
</feature>
<comment type="subcellular location">
    <subcellularLocation>
        <location evidence="1">Membrane</location>
        <topology evidence="1">Multi-pass membrane protein</topology>
    </subcellularLocation>
</comment>
<evidence type="ECO:0007829" key="11">
    <source>
        <dbReference type="PeptideAtlas" id="A0A8I5ZXT4"/>
    </source>
</evidence>
<evidence type="ECO:0000256" key="5">
    <source>
        <dbReference type="ARBA" id="ARBA00023136"/>
    </source>
</evidence>
<dbReference type="Proteomes" id="UP000002494">
    <property type="component" value="Chromosome 12"/>
</dbReference>
<sequence>MSGRPRPVPQVPGRAPGRQAVGWAPGTTQSRDRDGTCRVKAEGGIRARVASQASARPILAVSKVLSGGHQSCQQVGAHWEEKWKGGLSTGETLVQGRVRERGPADKAAPILGVEQQFSALKVGRPFHKGLRSDLLYRSGILSALGNLLAQMIEKKQKKDSRSLEVSGLLRYLVYGLFVTGPLSHYLYLFMEYWVPPEVPWARVKRLLLDRLFFAPTFLLLFFFVMNLLEGKNISVFVAKMRSGFWPALQMNWRMWTPLQFININYVPLQFRVLFANMAALFWYAYLASLGK</sequence>
<name>A0A8I5ZXT4_RAT</name>
<comment type="similarity">
    <text evidence="2 6">Belongs to the peroxisomal membrane protein PXMP2/4 family.</text>
</comment>
<protein>
    <submittedName>
        <fullName evidence="8">Peroxisomal membrane protein 2</fullName>
    </submittedName>
</protein>
<reference evidence="8" key="3">
    <citation type="submission" date="2025-09" db="UniProtKB">
        <authorList>
            <consortium name="Ensembl"/>
        </authorList>
    </citation>
    <scope>IDENTIFICATION</scope>
    <source>
        <strain evidence="8">Brown Norway</strain>
    </source>
</reference>
<keyword evidence="3 6" id="KW-0812">Transmembrane</keyword>
<accession>A0A8I5ZXT4</accession>
<evidence type="ECO:0000313" key="9">
    <source>
        <dbReference type="Proteomes" id="UP000002494"/>
    </source>
</evidence>
<dbReference type="GeneTree" id="ENSGT00940000161539"/>
<feature type="transmembrane region" description="Helical" evidence="6">
    <location>
        <begin position="268"/>
        <end position="286"/>
    </location>
</feature>
<organism evidence="8 9">
    <name type="scientific">Rattus norvegicus</name>
    <name type="common">Rat</name>
    <dbReference type="NCBI Taxonomy" id="10116"/>
    <lineage>
        <taxon>Eukaryota</taxon>
        <taxon>Metazoa</taxon>
        <taxon>Chordata</taxon>
        <taxon>Craniata</taxon>
        <taxon>Vertebrata</taxon>
        <taxon>Euteleostomi</taxon>
        <taxon>Mammalia</taxon>
        <taxon>Eutheria</taxon>
        <taxon>Euarchontoglires</taxon>
        <taxon>Glires</taxon>
        <taxon>Rodentia</taxon>
        <taxon>Myomorpha</taxon>
        <taxon>Muroidea</taxon>
        <taxon>Muridae</taxon>
        <taxon>Murinae</taxon>
        <taxon>Rattus</taxon>
    </lineage>
</organism>
<keyword evidence="5 6" id="KW-0472">Membrane</keyword>
<evidence type="ECO:0000313" key="10">
    <source>
        <dbReference type="RGD" id="61812"/>
    </source>
</evidence>
<dbReference type="Ensembl" id="ENSRNOT00000093969.2">
    <property type="protein sequence ID" value="ENSRNOP00000083828.2"/>
    <property type="gene ID" value="ENSRNOG00000037446.6"/>
</dbReference>
<dbReference type="RGD" id="61812">
    <property type="gene designation" value="Pxmp2"/>
</dbReference>
<evidence type="ECO:0000256" key="1">
    <source>
        <dbReference type="ARBA" id="ARBA00004141"/>
    </source>
</evidence>
<keyword evidence="4 6" id="KW-1133">Transmembrane helix</keyword>
<feature type="region of interest" description="Disordered" evidence="7">
    <location>
        <begin position="1"/>
        <end position="34"/>
    </location>
</feature>
<dbReference type="AlphaFoldDB" id="A0A8I5ZXT4"/>
<dbReference type="PANTHER" id="PTHR11266:SF80">
    <property type="entry name" value="PEROXISOMAL MEMBRANE PROTEIN 2"/>
    <property type="match status" value="1"/>
</dbReference>
<evidence type="ECO:0000313" key="8">
    <source>
        <dbReference type="Ensembl" id="ENSRNOP00000083828.2"/>
    </source>
</evidence>
<feature type="compositionally biased region" description="Pro residues" evidence="7">
    <location>
        <begin position="1"/>
        <end position="10"/>
    </location>
</feature>
<feature type="transmembrane region" description="Helical" evidence="6">
    <location>
        <begin position="211"/>
        <end position="228"/>
    </location>
</feature>
<gene>
    <name evidence="8 10" type="primary">Pxmp2</name>
</gene>